<name>A0A6J1QRL0_9HYME</name>
<keyword evidence="2" id="KW-0472">Membrane</keyword>
<keyword evidence="1" id="KW-1015">Disulfide bond</keyword>
<feature type="disulfide bond" evidence="1">
    <location>
        <begin position="98"/>
        <end position="107"/>
    </location>
</feature>
<dbReference type="Gene3D" id="2.170.300.10">
    <property type="entry name" value="Tie2 ligand-binding domain superfamily"/>
    <property type="match status" value="1"/>
</dbReference>
<dbReference type="InterPro" id="IPR002049">
    <property type="entry name" value="LE_dom"/>
</dbReference>
<dbReference type="PROSITE" id="PS00022">
    <property type="entry name" value="EGF_1"/>
    <property type="match status" value="2"/>
</dbReference>
<keyword evidence="2" id="KW-1133">Transmembrane helix</keyword>
<dbReference type="Pfam" id="PF00053">
    <property type="entry name" value="EGF_laminin"/>
    <property type="match status" value="1"/>
</dbReference>
<dbReference type="AlphaFoldDB" id="A0A6J1QRL0"/>
<evidence type="ECO:0000313" key="4">
    <source>
        <dbReference type="Proteomes" id="UP000504618"/>
    </source>
</evidence>
<reference evidence="5" key="1">
    <citation type="submission" date="2025-08" db="UniProtKB">
        <authorList>
            <consortium name="RefSeq"/>
        </authorList>
    </citation>
    <scope>IDENTIFICATION</scope>
    <source>
        <tissue evidence="5">Whole body</tissue>
    </source>
</reference>
<dbReference type="SMART" id="SM00180">
    <property type="entry name" value="EGF_Lam"/>
    <property type="match status" value="2"/>
</dbReference>
<gene>
    <name evidence="5" type="primary">LOC112461966</name>
</gene>
<organism evidence="4 5">
    <name type="scientific">Temnothorax curvispinosus</name>
    <dbReference type="NCBI Taxonomy" id="300111"/>
    <lineage>
        <taxon>Eukaryota</taxon>
        <taxon>Metazoa</taxon>
        <taxon>Ecdysozoa</taxon>
        <taxon>Arthropoda</taxon>
        <taxon>Hexapoda</taxon>
        <taxon>Insecta</taxon>
        <taxon>Pterygota</taxon>
        <taxon>Neoptera</taxon>
        <taxon>Endopterygota</taxon>
        <taxon>Hymenoptera</taxon>
        <taxon>Apocrita</taxon>
        <taxon>Aculeata</taxon>
        <taxon>Formicoidea</taxon>
        <taxon>Formicidae</taxon>
        <taxon>Myrmicinae</taxon>
        <taxon>Temnothorax</taxon>
    </lineage>
</organism>
<evidence type="ECO:0000313" key="5">
    <source>
        <dbReference type="RefSeq" id="XP_024883210.1"/>
    </source>
</evidence>
<keyword evidence="1" id="KW-0245">EGF-like domain</keyword>
<keyword evidence="2" id="KW-0812">Transmembrane</keyword>
<comment type="caution">
    <text evidence="1">Lacks conserved residue(s) required for the propagation of feature annotation.</text>
</comment>
<dbReference type="PANTHER" id="PTHR24035:SF109">
    <property type="entry name" value="PROTEIN DRAPER"/>
    <property type="match status" value="1"/>
</dbReference>
<evidence type="ECO:0000256" key="2">
    <source>
        <dbReference type="SAM" id="Phobius"/>
    </source>
</evidence>
<feature type="disulfide bond" evidence="1">
    <location>
        <begin position="55"/>
        <end position="64"/>
    </location>
</feature>
<feature type="domain" description="EGF-like" evidence="3">
    <location>
        <begin position="35"/>
        <end position="65"/>
    </location>
</feature>
<feature type="domain" description="EGF-like" evidence="3">
    <location>
        <begin position="78"/>
        <end position="108"/>
    </location>
</feature>
<dbReference type="SMART" id="SM00181">
    <property type="entry name" value="EGF"/>
    <property type="match status" value="3"/>
</dbReference>
<dbReference type="GO" id="GO:0048731">
    <property type="term" value="P:system development"/>
    <property type="evidence" value="ECO:0007669"/>
    <property type="project" value="UniProtKB-ARBA"/>
</dbReference>
<dbReference type="InterPro" id="IPR052108">
    <property type="entry name" value="MEGF/SIB"/>
</dbReference>
<evidence type="ECO:0000256" key="1">
    <source>
        <dbReference type="PROSITE-ProRule" id="PRU00076"/>
    </source>
</evidence>
<feature type="transmembrane region" description="Helical" evidence="2">
    <location>
        <begin position="167"/>
        <end position="187"/>
    </location>
</feature>
<dbReference type="PANTHER" id="PTHR24035">
    <property type="entry name" value="MULTIPLE EPIDERMAL GROWTH FACTOR-LIKE DOMAINS PROTEIN"/>
    <property type="match status" value="1"/>
</dbReference>
<sequence>MTCNHVTGEYVCRTGYLGLTCEHPCPLNRYGLNCSNHCHCKNGGECHHVTGVCQCRPGWQGEYCQIPCAEGTYGVNCTQHCKCQNDGKCRLKNGHCQCPPGWTGTMCTEICPEGYYGHHCLEICECKNEFFRCHSVEGCICRQGYTGENCDEQLFSRNIQEKNDGRYKYIGGVLAIIVIIGALLAAWRYRRRRMAVKNEMAQVRYTAKSEKDKFDISSCTDEDDSKGTFGQRYYLQKKDDHVKNPNLNVYHNVISGMNDKRVEHIYDEVKQPPLMAG</sequence>
<keyword evidence="4" id="KW-1185">Reference proteome</keyword>
<dbReference type="PROSITE" id="PS50026">
    <property type="entry name" value="EGF_3"/>
    <property type="match status" value="2"/>
</dbReference>
<dbReference type="GeneID" id="112461966"/>
<accession>A0A6J1QRL0</accession>
<dbReference type="Proteomes" id="UP000504618">
    <property type="component" value="Unplaced"/>
</dbReference>
<dbReference type="OrthoDB" id="18487at2759"/>
<dbReference type="RefSeq" id="XP_024883210.1">
    <property type="nucleotide sequence ID" value="XM_025027442.1"/>
</dbReference>
<dbReference type="InterPro" id="IPR000742">
    <property type="entry name" value="EGF"/>
</dbReference>
<dbReference type="PRINTS" id="PR00011">
    <property type="entry name" value="EGFLAMININ"/>
</dbReference>
<dbReference type="PROSITE" id="PS01186">
    <property type="entry name" value="EGF_2"/>
    <property type="match status" value="1"/>
</dbReference>
<dbReference type="GO" id="GO:0048513">
    <property type="term" value="P:animal organ development"/>
    <property type="evidence" value="ECO:0007669"/>
    <property type="project" value="UniProtKB-ARBA"/>
</dbReference>
<proteinExistence type="predicted"/>
<evidence type="ECO:0000259" key="3">
    <source>
        <dbReference type="PROSITE" id="PS50026"/>
    </source>
</evidence>
<protein>
    <submittedName>
        <fullName evidence="5">Protein draper-like</fullName>
    </submittedName>
</protein>